<dbReference type="RefSeq" id="WP_359784520.1">
    <property type="nucleotide sequence ID" value="NZ_JBEYBN010000001.1"/>
</dbReference>
<dbReference type="SUPFAM" id="SSF56601">
    <property type="entry name" value="beta-lactamase/transpeptidase-like"/>
    <property type="match status" value="1"/>
</dbReference>
<dbReference type="Gene3D" id="3.40.710.10">
    <property type="entry name" value="DD-peptidase/beta-lactamase superfamily"/>
    <property type="match status" value="1"/>
</dbReference>
<dbReference type="GO" id="GO:0016787">
    <property type="term" value="F:hydrolase activity"/>
    <property type="evidence" value="ECO:0007669"/>
    <property type="project" value="UniProtKB-KW"/>
</dbReference>
<keyword evidence="1" id="KW-0732">Signal</keyword>
<protein>
    <submittedName>
        <fullName evidence="3">Serine hydrolase domain-containing protein</fullName>
        <ecNumber evidence="3">3.1.1.103</ecNumber>
    </submittedName>
</protein>
<reference evidence="3 4" key="1">
    <citation type="submission" date="2024-06" db="EMBL/GenBank/DDBJ databases">
        <title>The Natural Products Discovery Center: Release of the First 8490 Sequenced Strains for Exploring Actinobacteria Biosynthetic Diversity.</title>
        <authorList>
            <person name="Kalkreuter E."/>
            <person name="Kautsar S.A."/>
            <person name="Yang D."/>
            <person name="Bader C.D."/>
            <person name="Teijaro C.N."/>
            <person name="Fluegel L."/>
            <person name="Davis C.M."/>
            <person name="Simpson J.R."/>
            <person name="Lauterbach L."/>
            <person name="Steele A.D."/>
            <person name="Gui C."/>
            <person name="Meng S."/>
            <person name="Li G."/>
            <person name="Viehrig K."/>
            <person name="Ye F."/>
            <person name="Su P."/>
            <person name="Kiefer A.F."/>
            <person name="Nichols A."/>
            <person name="Cepeda A.J."/>
            <person name="Yan W."/>
            <person name="Fan B."/>
            <person name="Jiang Y."/>
            <person name="Adhikari A."/>
            <person name="Zheng C.-J."/>
            <person name="Schuster L."/>
            <person name="Cowan T.M."/>
            <person name="Smanski M.J."/>
            <person name="Chevrette M.G."/>
            <person name="De Carvalho L.P.S."/>
            <person name="Shen B."/>
        </authorList>
    </citation>
    <scope>NUCLEOTIDE SEQUENCE [LARGE SCALE GENOMIC DNA]</scope>
    <source>
        <strain evidence="3 4">NPDC019583</strain>
    </source>
</reference>
<dbReference type="Pfam" id="PF00144">
    <property type="entry name" value="Beta-lactamase"/>
    <property type="match status" value="1"/>
</dbReference>
<proteinExistence type="predicted"/>
<dbReference type="Proteomes" id="UP001550603">
    <property type="component" value="Unassembled WGS sequence"/>
</dbReference>
<dbReference type="PANTHER" id="PTHR46825">
    <property type="entry name" value="D-ALANYL-D-ALANINE-CARBOXYPEPTIDASE/ENDOPEPTIDASE AMPH"/>
    <property type="match status" value="1"/>
</dbReference>
<comment type="caution">
    <text evidence="3">The sequence shown here is derived from an EMBL/GenBank/DDBJ whole genome shotgun (WGS) entry which is preliminary data.</text>
</comment>
<dbReference type="EMBL" id="JBEYBN010000001">
    <property type="protein sequence ID" value="MEU2265079.1"/>
    <property type="molecule type" value="Genomic_DNA"/>
</dbReference>
<keyword evidence="3" id="KW-0378">Hydrolase</keyword>
<dbReference type="InterPro" id="IPR001466">
    <property type="entry name" value="Beta-lactam-related"/>
</dbReference>
<evidence type="ECO:0000256" key="1">
    <source>
        <dbReference type="SAM" id="SignalP"/>
    </source>
</evidence>
<name>A0ABV2XM50_9ACTN</name>
<feature type="signal peptide" evidence="1">
    <location>
        <begin position="1"/>
        <end position="28"/>
    </location>
</feature>
<dbReference type="InterPro" id="IPR012338">
    <property type="entry name" value="Beta-lactam/transpept-like"/>
</dbReference>
<gene>
    <name evidence="3" type="ORF">ABZ568_01225</name>
</gene>
<evidence type="ECO:0000313" key="3">
    <source>
        <dbReference type="EMBL" id="MEU2265079.1"/>
    </source>
</evidence>
<feature type="chain" id="PRO_5046514642" evidence="1">
    <location>
        <begin position="29"/>
        <end position="397"/>
    </location>
</feature>
<organism evidence="3 4">
    <name type="scientific">Streptomyces olindensis</name>
    <dbReference type="NCBI Taxonomy" id="358823"/>
    <lineage>
        <taxon>Bacteria</taxon>
        <taxon>Bacillati</taxon>
        <taxon>Actinomycetota</taxon>
        <taxon>Actinomycetes</taxon>
        <taxon>Kitasatosporales</taxon>
        <taxon>Streptomycetaceae</taxon>
        <taxon>Streptomyces</taxon>
    </lineage>
</organism>
<feature type="domain" description="Beta-lactamase-related" evidence="2">
    <location>
        <begin position="58"/>
        <end position="374"/>
    </location>
</feature>
<dbReference type="EC" id="3.1.1.103" evidence="3"/>
<evidence type="ECO:0000313" key="4">
    <source>
        <dbReference type="Proteomes" id="UP001550603"/>
    </source>
</evidence>
<evidence type="ECO:0000259" key="2">
    <source>
        <dbReference type="Pfam" id="PF00144"/>
    </source>
</evidence>
<sequence length="397" mass="43262">MTAPRLLAVLVAASLAASVALNTPSAGATPAPLTPERLRHEAAAVLDTARAVSVHIRVRDGRHVAEAGVGEAVVGTGRPVPDSPHLRAASVTKSLVAATVLHLAAERRLSLHDTVEHWLPGRVRDHGNDGGRITVRHLLQHTSGLYDPDSTELTGKTAPDFEHRRLDRVDPEHLVDIALRHPPDFPPADPDDPKPRWSYSNTGYHLLGAVIEKVTGRPWAEEVHERIVRRLGLHGTRVPGDDPYLPKPHAHTYHRFAGSDGYTDTTTRTMAWAGPAGSLVSTPRDLDRFFTALLTGGLVPHRELAVMRTTVPVNEEHEQYTPGMRYGLGLQEQPLACGGSRWGHHGDLEGTFVRTGFTADGERSVVLTVHGRTTDETQLLRTEKALQGLIDKMLCGR</sequence>
<dbReference type="InterPro" id="IPR050491">
    <property type="entry name" value="AmpC-like"/>
</dbReference>
<accession>A0ABV2XM50</accession>
<dbReference type="PANTHER" id="PTHR46825:SF7">
    <property type="entry name" value="D-ALANYL-D-ALANINE CARBOXYPEPTIDASE"/>
    <property type="match status" value="1"/>
</dbReference>
<keyword evidence="4" id="KW-1185">Reference proteome</keyword>